<dbReference type="EMBL" id="FNSL01000001">
    <property type="protein sequence ID" value="SEB63375.1"/>
    <property type="molecule type" value="Genomic_DNA"/>
</dbReference>
<evidence type="ECO:0000313" key="2">
    <source>
        <dbReference type="EMBL" id="SEB63375.1"/>
    </source>
</evidence>
<name>A0A1H4KZ60_9HYPH</name>
<evidence type="ECO:0000256" key="1">
    <source>
        <dbReference type="SAM" id="SignalP"/>
    </source>
</evidence>
<keyword evidence="3" id="KW-1185">Reference proteome</keyword>
<dbReference type="RefSeq" id="WP_007008533.1">
    <property type="nucleotide sequence ID" value="NZ_FNSL01000001.1"/>
</dbReference>
<accession>A0A1H4KZ60</accession>
<protein>
    <submittedName>
        <fullName evidence="2">Uncharacterized conserved protein</fullName>
    </submittedName>
</protein>
<feature type="signal peptide" evidence="1">
    <location>
        <begin position="1"/>
        <end position="25"/>
    </location>
</feature>
<feature type="chain" id="PRO_5011633556" evidence="1">
    <location>
        <begin position="26"/>
        <end position="158"/>
    </location>
</feature>
<organism evidence="2 3">
    <name type="scientific">Nitratireductor aquibiodomus</name>
    <dbReference type="NCBI Taxonomy" id="204799"/>
    <lineage>
        <taxon>Bacteria</taxon>
        <taxon>Pseudomonadati</taxon>
        <taxon>Pseudomonadota</taxon>
        <taxon>Alphaproteobacteria</taxon>
        <taxon>Hyphomicrobiales</taxon>
        <taxon>Phyllobacteriaceae</taxon>
        <taxon>Nitratireductor</taxon>
    </lineage>
</organism>
<gene>
    <name evidence="2" type="ORF">SAMN05216452_2535</name>
</gene>
<dbReference type="InterPro" id="IPR036249">
    <property type="entry name" value="Thioredoxin-like_sf"/>
</dbReference>
<reference evidence="3" key="1">
    <citation type="submission" date="2016-10" db="EMBL/GenBank/DDBJ databases">
        <authorList>
            <person name="Varghese N."/>
            <person name="Submissions S."/>
        </authorList>
    </citation>
    <scope>NUCLEOTIDE SEQUENCE [LARGE SCALE GENOMIC DNA]</scope>
    <source>
        <strain evidence="3">ES.061</strain>
    </source>
</reference>
<keyword evidence="1" id="KW-0732">Signal</keyword>
<evidence type="ECO:0000313" key="3">
    <source>
        <dbReference type="Proteomes" id="UP000199064"/>
    </source>
</evidence>
<dbReference type="Proteomes" id="UP000199064">
    <property type="component" value="Unassembled WGS sequence"/>
</dbReference>
<sequence>MKNHANRVAAGAALAFFLAPGLAHAAPADTAITVFKTPWCGCCELWVEAMNEAGYPVKTIDLEDLSNIKKQASVPGDLEACHTAVVDGERKYVLEGHVPIEAVEKLLEEQPDIKGIAVPGMPSGSLGMGYDPNARYTVYSFDGISDEAPAVFLETGVK</sequence>
<dbReference type="AlphaFoldDB" id="A0A1H4KZ60"/>
<dbReference type="SUPFAM" id="SSF52833">
    <property type="entry name" value="Thioredoxin-like"/>
    <property type="match status" value="1"/>
</dbReference>
<proteinExistence type="predicted"/>
<dbReference type="Pfam" id="PF04214">
    <property type="entry name" value="DUF411"/>
    <property type="match status" value="1"/>
</dbReference>
<dbReference type="InterPro" id="IPR007332">
    <property type="entry name" value="DUF411"/>
</dbReference>